<dbReference type="Gene3D" id="3.40.50.720">
    <property type="entry name" value="NAD(P)-binding Rossmann-like Domain"/>
    <property type="match status" value="1"/>
</dbReference>
<dbReference type="AlphaFoldDB" id="A0A7S1HL16"/>
<evidence type="ECO:0000256" key="7">
    <source>
        <dbReference type="SAM" id="MobiDB-lite"/>
    </source>
</evidence>
<proteinExistence type="predicted"/>
<gene>
    <name evidence="10" type="ORF">HAND00432_LOCUS35600</name>
</gene>
<feature type="region of interest" description="Disordered" evidence="7">
    <location>
        <begin position="1"/>
        <end position="40"/>
    </location>
</feature>
<feature type="transmembrane region" description="Helical" evidence="8">
    <location>
        <begin position="128"/>
        <end position="146"/>
    </location>
</feature>
<dbReference type="EMBL" id="HBFX01059155">
    <property type="protein sequence ID" value="CAD8984587.1"/>
    <property type="molecule type" value="Transcribed_RNA"/>
</dbReference>
<keyword evidence="4 8" id="KW-1133">Transmembrane helix</keyword>
<dbReference type="GO" id="GO:0012505">
    <property type="term" value="C:endomembrane system"/>
    <property type="evidence" value="ECO:0007669"/>
    <property type="project" value="UniProtKB-SubCell"/>
</dbReference>
<dbReference type="PANTHER" id="PTHR31563:SF10">
    <property type="entry name" value="ION CHANNEL POLLUX-RELATED"/>
    <property type="match status" value="1"/>
</dbReference>
<accession>A0A7S1HL16</accession>
<feature type="transmembrane region" description="Helical" evidence="8">
    <location>
        <begin position="186"/>
        <end position="205"/>
    </location>
</feature>
<dbReference type="Pfam" id="PF06241">
    <property type="entry name" value="Castor_Poll_mid"/>
    <property type="match status" value="1"/>
</dbReference>
<evidence type="ECO:0000256" key="8">
    <source>
        <dbReference type="SAM" id="Phobius"/>
    </source>
</evidence>
<evidence type="ECO:0000256" key="3">
    <source>
        <dbReference type="ARBA" id="ARBA00022692"/>
    </source>
</evidence>
<evidence type="ECO:0000313" key="10">
    <source>
        <dbReference type="EMBL" id="CAD8984587.1"/>
    </source>
</evidence>
<keyword evidence="2" id="KW-0813">Transport</keyword>
<evidence type="ECO:0000256" key="1">
    <source>
        <dbReference type="ARBA" id="ARBA00004127"/>
    </source>
</evidence>
<reference evidence="10" key="1">
    <citation type="submission" date="2021-01" db="EMBL/GenBank/DDBJ databases">
        <authorList>
            <person name="Corre E."/>
            <person name="Pelletier E."/>
            <person name="Niang G."/>
            <person name="Scheremetjew M."/>
            <person name="Finn R."/>
            <person name="Kale V."/>
            <person name="Holt S."/>
            <person name="Cochrane G."/>
            <person name="Meng A."/>
            <person name="Brown T."/>
            <person name="Cohen L."/>
        </authorList>
    </citation>
    <scope>NUCLEOTIDE SEQUENCE</scope>
    <source>
        <strain evidence="10">CCMP644</strain>
    </source>
</reference>
<feature type="transmembrane region" description="Helical" evidence="8">
    <location>
        <begin position="58"/>
        <end position="78"/>
    </location>
</feature>
<evidence type="ECO:0000256" key="2">
    <source>
        <dbReference type="ARBA" id="ARBA00022448"/>
    </source>
</evidence>
<feature type="transmembrane region" description="Helical" evidence="8">
    <location>
        <begin position="238"/>
        <end position="258"/>
    </location>
</feature>
<feature type="compositionally biased region" description="Basic and acidic residues" evidence="7">
    <location>
        <begin position="1"/>
        <end position="11"/>
    </location>
</feature>
<keyword evidence="3 8" id="KW-0812">Transmembrane</keyword>
<dbReference type="InterPro" id="IPR044849">
    <property type="entry name" value="CASTOR/POLLUX/SYM8-like"/>
</dbReference>
<sequence>MSGDKRKEAKGAEAPADSKLSTPPKGGTEERLPQKPPPSTFTSVFQEVMATFKERPGIAILMTVVCIFYAAIITGYYASHHNMTRRLVEMQVEQQKLRKLNAEILAGSYQCKADASEMMPEETQGRPYITTLTVLGGLVVLGKFLGAEASLAKQKMQDYKMAFTAGDFVSYRLDYYFSTSKWAKPLVLLGVTFFLILAGAVGLAVSKGGSLSASVWESWTFVADPGTHADSEGGMVRLVAFSITIGGMLVFALMIGIISESIGEKVDDLRKGKSRVIESGHTLMLGWNDKSLAIIQQIALANESEGGGCVVVLSENDKESMEETLKASVECLQGGLRLLGTNVIFRSGNPLIEHEMLKVSVHSARAIICLSADGEAADDADSRMVRQVLALKGIAGSNPDGKMEAPVVVELCDVDNKELVKLIAPDMCEVIVAHDIIGRLMIQCARQPGLAHVLENLMGFDGDEFYIQNWPELEGLSFDEITCRFDDAVPIGVKTRDGKIIINPSHDFKIQREDEILVLAEDNDSYCCNDGSFKSTAKSCARSQDHVVDKEMMLFCGWRRDMYDMIMELDQYVAPGSALWLLNTVPVDQRAEMLRDQGNKGDLKLKNLVIKNAVGNAIVRRDLQKLVAIDEHGKETGDTVTLEQFDSLLILADDLAIERGADMQSSDSRSLASLLIIQDIQKSLVQQRFEETGERVVACDPISEILDTRTRSLLRVVDCKGYVMSNQIVSAVISQVAECRDMNVVLGELLSAEGNEPYLRTAWNYTSHDGESASFWDIAMRARSRDEIAIGYKPRDMAWHDCVQLLLNPPNKREKRVWNKDDTVVIIAP</sequence>
<comment type="subcellular location">
    <subcellularLocation>
        <location evidence="1">Endomembrane system</location>
        <topology evidence="1">Multi-pass membrane protein</topology>
    </subcellularLocation>
</comment>
<protein>
    <recommendedName>
        <fullName evidence="9">CASTOR/POLLUX/SYM8 ion channel conserved domain-containing protein</fullName>
    </recommendedName>
</protein>
<evidence type="ECO:0000256" key="5">
    <source>
        <dbReference type="ARBA" id="ARBA00023065"/>
    </source>
</evidence>
<dbReference type="GO" id="GO:0006811">
    <property type="term" value="P:monoatomic ion transport"/>
    <property type="evidence" value="ECO:0007669"/>
    <property type="project" value="UniProtKB-KW"/>
</dbReference>
<evidence type="ECO:0000256" key="6">
    <source>
        <dbReference type="ARBA" id="ARBA00023136"/>
    </source>
</evidence>
<dbReference type="PANTHER" id="PTHR31563">
    <property type="entry name" value="ION CHANNEL POLLUX-RELATED"/>
    <property type="match status" value="1"/>
</dbReference>
<keyword evidence="5" id="KW-0406">Ion transport</keyword>
<organism evidence="10">
    <name type="scientific">Hemiselmis andersenii</name>
    <name type="common">Cryptophyte alga</name>
    <dbReference type="NCBI Taxonomy" id="464988"/>
    <lineage>
        <taxon>Eukaryota</taxon>
        <taxon>Cryptophyceae</taxon>
        <taxon>Cryptomonadales</taxon>
        <taxon>Hemiselmidaceae</taxon>
        <taxon>Hemiselmis</taxon>
    </lineage>
</organism>
<evidence type="ECO:0000259" key="9">
    <source>
        <dbReference type="Pfam" id="PF06241"/>
    </source>
</evidence>
<dbReference type="InterPro" id="IPR010420">
    <property type="entry name" value="CASTOR/POLLUX/SYM8_dom"/>
</dbReference>
<name>A0A7S1HL16_HEMAN</name>
<feature type="domain" description="CASTOR/POLLUX/SYM8 ion channel conserved" evidence="9">
    <location>
        <begin position="434"/>
        <end position="527"/>
    </location>
</feature>
<evidence type="ECO:0000256" key="4">
    <source>
        <dbReference type="ARBA" id="ARBA00022989"/>
    </source>
</evidence>
<keyword evidence="6 8" id="KW-0472">Membrane</keyword>